<sequence>MASTQSSALASALFSNSDTTATARTFSEPITTAINSGASSEVLEEKLSSSWHVLIDTAAQTDHRSQESLTDIVKAIQQQRASDDEKSKSVTIWGSEAKVWEDMPLLGASMRSAWNRAPNSGSKDDFSTSEWTNLNAFVARLTALSLSLSIPAFDFSLYAIWTLRSAYEKSETDAAAVEAAKIWFVYAEEAMEKLSHDEKSFEGPIAKAGEKYADREWKGFNEKRLAVWRAG</sequence>
<gene>
    <name evidence="1" type="ORF">IFR04_000691</name>
</gene>
<dbReference type="Proteomes" id="UP000664132">
    <property type="component" value="Unassembled WGS sequence"/>
</dbReference>
<reference evidence="1" key="1">
    <citation type="submission" date="2021-02" db="EMBL/GenBank/DDBJ databases">
        <title>Genome sequence Cadophora malorum strain M34.</title>
        <authorList>
            <person name="Stefanovic E."/>
            <person name="Vu D."/>
            <person name="Scully C."/>
            <person name="Dijksterhuis J."/>
            <person name="Roader J."/>
            <person name="Houbraken J."/>
        </authorList>
    </citation>
    <scope>NUCLEOTIDE SEQUENCE</scope>
    <source>
        <strain evidence="1">M34</strain>
    </source>
</reference>
<dbReference type="EMBL" id="JAFJYH010000004">
    <property type="protein sequence ID" value="KAG4426225.1"/>
    <property type="molecule type" value="Genomic_DNA"/>
</dbReference>
<accession>A0A8H7WJV4</accession>
<dbReference type="OrthoDB" id="3350591at2759"/>
<dbReference type="PANTHER" id="PTHR38797">
    <property type="entry name" value="NUCLEAR PORE COMPLEX PROTEIN NUP85-RELATED"/>
    <property type="match status" value="1"/>
</dbReference>
<protein>
    <submittedName>
        <fullName evidence="1">Uncharacterized protein</fullName>
    </submittedName>
</protein>
<dbReference type="Pfam" id="PF12311">
    <property type="entry name" value="DUF3632"/>
    <property type="match status" value="1"/>
</dbReference>
<evidence type="ECO:0000313" key="2">
    <source>
        <dbReference type="Proteomes" id="UP000664132"/>
    </source>
</evidence>
<dbReference type="AlphaFoldDB" id="A0A8H7WJV4"/>
<dbReference type="InterPro" id="IPR053204">
    <property type="entry name" value="Oxopyrrolidines_Biosynth-assoc"/>
</dbReference>
<name>A0A8H7WJV4_9HELO</name>
<organism evidence="1 2">
    <name type="scientific">Cadophora malorum</name>
    <dbReference type="NCBI Taxonomy" id="108018"/>
    <lineage>
        <taxon>Eukaryota</taxon>
        <taxon>Fungi</taxon>
        <taxon>Dikarya</taxon>
        <taxon>Ascomycota</taxon>
        <taxon>Pezizomycotina</taxon>
        <taxon>Leotiomycetes</taxon>
        <taxon>Helotiales</taxon>
        <taxon>Ploettnerulaceae</taxon>
        <taxon>Cadophora</taxon>
    </lineage>
</organism>
<proteinExistence type="predicted"/>
<evidence type="ECO:0000313" key="1">
    <source>
        <dbReference type="EMBL" id="KAG4426225.1"/>
    </source>
</evidence>
<comment type="caution">
    <text evidence="1">The sequence shown here is derived from an EMBL/GenBank/DDBJ whole genome shotgun (WGS) entry which is preliminary data.</text>
</comment>
<dbReference type="InterPro" id="IPR022085">
    <property type="entry name" value="OpdG"/>
</dbReference>
<keyword evidence="2" id="KW-1185">Reference proteome</keyword>